<feature type="chain" id="PRO_5042230049" evidence="7">
    <location>
        <begin position="23"/>
        <end position="1016"/>
    </location>
</feature>
<dbReference type="Pfam" id="PF01094">
    <property type="entry name" value="ANF_receptor"/>
    <property type="match status" value="1"/>
</dbReference>
<dbReference type="InterPro" id="IPR008334">
    <property type="entry name" value="5'-Nucleotdase_C"/>
</dbReference>
<evidence type="ECO:0000256" key="2">
    <source>
        <dbReference type="ARBA" id="ARBA00006654"/>
    </source>
</evidence>
<accession>A0AAE0ELF2</accession>
<keyword evidence="7" id="KW-0732">Signal</keyword>
<gene>
    <name evidence="10" type="ORF">CYMTET_56971</name>
</gene>
<dbReference type="Proteomes" id="UP001190700">
    <property type="component" value="Unassembled WGS sequence"/>
</dbReference>
<evidence type="ECO:0000313" key="11">
    <source>
        <dbReference type="Proteomes" id="UP001190700"/>
    </source>
</evidence>
<feature type="domain" description="5'-Nucleotidase C-terminal" evidence="9">
    <location>
        <begin position="112"/>
        <end position="237"/>
    </location>
</feature>
<dbReference type="PANTHER" id="PTHR11575:SF24">
    <property type="entry name" value="5'-NUCLEOTIDASE"/>
    <property type="match status" value="1"/>
</dbReference>
<evidence type="ECO:0000256" key="7">
    <source>
        <dbReference type="SAM" id="SignalP"/>
    </source>
</evidence>
<dbReference type="InterPro" id="IPR006179">
    <property type="entry name" value="5_nucleotidase/apyrase"/>
</dbReference>
<evidence type="ECO:0000256" key="5">
    <source>
        <dbReference type="ARBA" id="ARBA00023136"/>
    </source>
</evidence>
<dbReference type="SUPFAM" id="SSF53822">
    <property type="entry name" value="Periplasmic binding protein-like I"/>
    <property type="match status" value="2"/>
</dbReference>
<keyword evidence="11" id="KW-1185">Reference proteome</keyword>
<keyword evidence="5 6" id="KW-0472">Membrane</keyword>
<protein>
    <submittedName>
        <fullName evidence="10">Uncharacterized protein</fullName>
    </submittedName>
</protein>
<proteinExistence type="inferred from homology"/>
<feature type="transmembrane region" description="Helical" evidence="6">
    <location>
        <begin position="695"/>
        <end position="721"/>
    </location>
</feature>
<organism evidence="10 11">
    <name type="scientific">Cymbomonas tetramitiformis</name>
    <dbReference type="NCBI Taxonomy" id="36881"/>
    <lineage>
        <taxon>Eukaryota</taxon>
        <taxon>Viridiplantae</taxon>
        <taxon>Chlorophyta</taxon>
        <taxon>Pyramimonadophyceae</taxon>
        <taxon>Pyramimonadales</taxon>
        <taxon>Pyramimonadaceae</taxon>
        <taxon>Cymbomonas</taxon>
    </lineage>
</organism>
<dbReference type="GO" id="GO:0016020">
    <property type="term" value="C:membrane"/>
    <property type="evidence" value="ECO:0007669"/>
    <property type="project" value="UniProtKB-SubCell"/>
</dbReference>
<keyword evidence="3 6" id="KW-0812">Transmembrane</keyword>
<dbReference type="EMBL" id="LGRX02035927">
    <property type="protein sequence ID" value="KAK3232686.1"/>
    <property type="molecule type" value="Genomic_DNA"/>
</dbReference>
<dbReference type="PANTHER" id="PTHR11575">
    <property type="entry name" value="5'-NUCLEOTIDASE-RELATED"/>
    <property type="match status" value="1"/>
</dbReference>
<evidence type="ECO:0000256" key="6">
    <source>
        <dbReference type="SAM" id="Phobius"/>
    </source>
</evidence>
<feature type="transmembrane region" description="Helical" evidence="6">
    <location>
        <begin position="605"/>
        <end position="629"/>
    </location>
</feature>
<dbReference type="InterPro" id="IPR028082">
    <property type="entry name" value="Peripla_BP_I"/>
</dbReference>
<evidence type="ECO:0000313" key="10">
    <source>
        <dbReference type="EMBL" id="KAK3232686.1"/>
    </source>
</evidence>
<sequence>MEIWKCLALGMLSHCIWSVTLAACDPAAPGKFIVKAPPAKATTVSEDGELSCVCKSKTVPETVTKAVASTAPFNLSLIYSSDIRSNLLPVNMYGSMCSVEQLREEPSSASLDFNVDLEPPGAVTYGDVTSVVPFSDTSTIFTLQGKYLQQLLNEMVLKHVEHIQRESGKYAGSFLQTGALRYAFNLKGSLEEGSENAAFAEVYNKQSEQYEPLDPGRQYKVITNSYTYSGGDGYTVLFDFGEDVFKTGQLIEDTIVTFLNNMSPYSGRSNEMLLPCAEGTFVITKTRRWPLNAEGCMSISQTSFLTDSEIWIGLALPLFLKNGNASHSGSAYLAGSLMAIKEIRHNRELLSNHELRFAFVDSKCDGEHLEKLIWGLMDDGLNFIDVVVGAACSSASIAAQHLLRSIAVPQISVYVAAHALHHLLYVEKKMHWSGADLKDAILQVSFTGASGLIGFDSKGDRTANVIYTVLNHAGDSRLNPVGYWSESEKYQQELCISNYSTVASCNHVIWSTGEGQPPSNAICANGTTLQSMEARGLHATTSLLMEMVASMVSTSQVLNCFATYKVDWPDGLMYIFNFVDINAFFSMKLLSISFCNLLIQNNSMHAWYIINMVHALGIPIIFIALYSVGHHAIKHPQECKMFKMASIKSLMFTLFAMYPFCSANFLTVFSCRNIYGTYYMIYHPEETCFNTKHVHFMVLINSTFGLLLFIIGVPTFFMYCLSHFQLPHIAKEKEQNALLLSLAVQFSSQRSLSLDCRKSDSELDEKTLNDMYSALIPTHAKLRDYFPPEQTYKNASSNNINGDGNDGDGDELMVTKMGDAQQGCVPQCTHPADSHMGAHVDPLNTVLRTTSAENSEQNANSIDAPIIPPSAIISDADIQGYSKADHVILITEALVAYAKSIRLQIHVPIQWQMYPDVGKDNLSQLQQLERDAITHSSFLFAAYHPRYWYFEVIDTFRKLILIAVPVLVNDNRALQLITSVFVCTTYLLVLITLQPIANTINYRYVLQTAQCQYRQG</sequence>
<dbReference type="SUPFAM" id="SSF55816">
    <property type="entry name" value="5'-nucleotidase (syn. UDP-sugar hydrolase), C-terminal domain"/>
    <property type="match status" value="1"/>
</dbReference>
<dbReference type="Pfam" id="PF02872">
    <property type="entry name" value="5_nucleotid_C"/>
    <property type="match status" value="1"/>
</dbReference>
<dbReference type="GO" id="GO:0009166">
    <property type="term" value="P:nucleotide catabolic process"/>
    <property type="evidence" value="ECO:0007669"/>
    <property type="project" value="InterPro"/>
</dbReference>
<evidence type="ECO:0000256" key="3">
    <source>
        <dbReference type="ARBA" id="ARBA00022692"/>
    </source>
</evidence>
<feature type="transmembrane region" description="Helical" evidence="6">
    <location>
        <begin position="650"/>
        <end position="675"/>
    </location>
</feature>
<dbReference type="AlphaFoldDB" id="A0AAE0ELF2"/>
<reference evidence="10 11" key="1">
    <citation type="journal article" date="2015" name="Genome Biol. Evol.">
        <title>Comparative Genomics of a Bacterivorous Green Alga Reveals Evolutionary Causalities and Consequences of Phago-Mixotrophic Mode of Nutrition.</title>
        <authorList>
            <person name="Burns J.A."/>
            <person name="Paasch A."/>
            <person name="Narechania A."/>
            <person name="Kim E."/>
        </authorList>
    </citation>
    <scope>NUCLEOTIDE SEQUENCE [LARGE SCALE GENOMIC DNA]</scope>
    <source>
        <strain evidence="10 11">PLY_AMNH</strain>
    </source>
</reference>
<dbReference type="GO" id="GO:0008253">
    <property type="term" value="F:5'-nucleotidase activity"/>
    <property type="evidence" value="ECO:0007669"/>
    <property type="project" value="TreeGrafter"/>
</dbReference>
<evidence type="ECO:0000259" key="8">
    <source>
        <dbReference type="Pfam" id="PF01094"/>
    </source>
</evidence>
<comment type="caution">
    <text evidence="10">The sequence shown here is derived from an EMBL/GenBank/DDBJ whole genome shotgun (WGS) entry which is preliminary data.</text>
</comment>
<comment type="similarity">
    <text evidence="2">Belongs to the 5'-nucleotidase family.</text>
</comment>
<dbReference type="Gene3D" id="3.40.50.2300">
    <property type="match status" value="3"/>
</dbReference>
<dbReference type="InterPro" id="IPR001828">
    <property type="entry name" value="ANF_lig-bd_rcpt"/>
</dbReference>
<evidence type="ECO:0000259" key="9">
    <source>
        <dbReference type="Pfam" id="PF02872"/>
    </source>
</evidence>
<dbReference type="GO" id="GO:0008768">
    <property type="term" value="F:UDP-sugar diphosphatase activity"/>
    <property type="evidence" value="ECO:0007669"/>
    <property type="project" value="TreeGrafter"/>
</dbReference>
<feature type="transmembrane region" description="Helical" evidence="6">
    <location>
        <begin position="574"/>
        <end position="599"/>
    </location>
</feature>
<feature type="signal peptide" evidence="7">
    <location>
        <begin position="1"/>
        <end position="22"/>
    </location>
</feature>
<name>A0AAE0ELF2_9CHLO</name>
<dbReference type="Gene3D" id="3.90.780.10">
    <property type="entry name" value="5'-Nucleotidase, C-terminal domain"/>
    <property type="match status" value="1"/>
</dbReference>
<evidence type="ECO:0000256" key="1">
    <source>
        <dbReference type="ARBA" id="ARBA00004370"/>
    </source>
</evidence>
<dbReference type="InterPro" id="IPR036907">
    <property type="entry name" value="5'-Nucleotdase_C_sf"/>
</dbReference>
<feature type="domain" description="Receptor ligand binding region" evidence="8">
    <location>
        <begin position="337"/>
        <end position="412"/>
    </location>
</feature>
<evidence type="ECO:0000256" key="4">
    <source>
        <dbReference type="ARBA" id="ARBA00022989"/>
    </source>
</evidence>
<dbReference type="PROSITE" id="PS51257">
    <property type="entry name" value="PROKAR_LIPOPROTEIN"/>
    <property type="match status" value="1"/>
</dbReference>
<comment type="subcellular location">
    <subcellularLocation>
        <location evidence="1">Membrane</location>
    </subcellularLocation>
</comment>
<keyword evidence="4 6" id="KW-1133">Transmembrane helix</keyword>